<evidence type="ECO:0000313" key="1">
    <source>
        <dbReference type="EMBL" id="GLI43583.1"/>
    </source>
</evidence>
<dbReference type="Gene3D" id="3.40.190.10">
    <property type="entry name" value="Periplasmic binding protein-like II"/>
    <property type="match status" value="1"/>
</dbReference>
<name>A0A9W6GBB2_9ACTN</name>
<gene>
    <name evidence="1" type="ORF">GALLR39Z86_34330</name>
</gene>
<sequence>MVASRNNHPSKKAFAEFMMNRRRMLALGGMTAGAGALAACGGNTGREEQGDGVALKQWYHEYGEAGTQEAAKGYAADYADANVTVEWIPGDYDAALASGLLTDDGPDVFESHLNRGMVEAGQLVPLDDIIADVIADIPEGDLVRNTIDGTVYGINMIDDPQYIVYRPSLFEAAGITAPPTTFEELIAIATELTTGDVKGIDFGAAGGTDRLGQHMINSLGLSFIGADMQAGFNDPRMAEGAQLVKQLNDSGSLLLGAPTDWWDPSSMIQGLTAMSWTGLWTMPALIENLGDDIGIFPCPGFVGGTPTVYNGGWATFVNANGKNVDAAKAFTKWLWVDNTEAILDWCLSYGFHIPSRLSLREQADQLASGPAAEAVAISEEYGWADSPDWTPAMNTAVNDMFSNIAIEGNDPEAELAKAVETVNTELDGIFG</sequence>
<dbReference type="AlphaFoldDB" id="A0A9W6GBB2"/>
<dbReference type="SUPFAM" id="SSF53850">
    <property type="entry name" value="Periplasmic binding protein-like II"/>
    <property type="match status" value="1"/>
</dbReference>
<dbReference type="Pfam" id="PF01547">
    <property type="entry name" value="SBP_bac_1"/>
    <property type="match status" value="1"/>
</dbReference>
<protein>
    <submittedName>
        <fullName evidence="1">Sugar ABC transporter substrate-binding protein</fullName>
    </submittedName>
</protein>
<dbReference type="InterPro" id="IPR006059">
    <property type="entry name" value="SBP"/>
</dbReference>
<organism evidence="1 2">
    <name type="scientific">Glycomyces algeriensis</name>
    <dbReference type="NCBI Taxonomy" id="256037"/>
    <lineage>
        <taxon>Bacteria</taxon>
        <taxon>Bacillati</taxon>
        <taxon>Actinomycetota</taxon>
        <taxon>Actinomycetes</taxon>
        <taxon>Glycomycetales</taxon>
        <taxon>Glycomycetaceae</taxon>
        <taxon>Glycomyces</taxon>
    </lineage>
</organism>
<evidence type="ECO:0000313" key="2">
    <source>
        <dbReference type="Proteomes" id="UP001144313"/>
    </source>
</evidence>
<dbReference type="RefSeq" id="WP_270118708.1">
    <property type="nucleotide sequence ID" value="NZ_BAAAOL010000017.1"/>
</dbReference>
<dbReference type="EMBL" id="BSDT01000001">
    <property type="protein sequence ID" value="GLI43583.1"/>
    <property type="molecule type" value="Genomic_DNA"/>
</dbReference>
<dbReference type="PANTHER" id="PTHR43649:SF12">
    <property type="entry name" value="DIACETYLCHITOBIOSE BINDING PROTEIN DASA"/>
    <property type="match status" value="1"/>
</dbReference>
<proteinExistence type="predicted"/>
<accession>A0A9W6GBB2</accession>
<dbReference type="Proteomes" id="UP001144313">
    <property type="component" value="Unassembled WGS sequence"/>
</dbReference>
<dbReference type="InterPro" id="IPR050490">
    <property type="entry name" value="Bact_solute-bd_prot1"/>
</dbReference>
<reference evidence="1" key="1">
    <citation type="submission" date="2022-12" db="EMBL/GenBank/DDBJ databases">
        <title>Reference genome sequencing for broad-spectrum identification of bacterial and archaeal isolates by mass spectrometry.</title>
        <authorList>
            <person name="Sekiguchi Y."/>
            <person name="Tourlousse D.M."/>
        </authorList>
    </citation>
    <scope>NUCLEOTIDE SEQUENCE</scope>
    <source>
        <strain evidence="1">LLR39Z86</strain>
    </source>
</reference>
<dbReference type="PANTHER" id="PTHR43649">
    <property type="entry name" value="ARABINOSE-BINDING PROTEIN-RELATED"/>
    <property type="match status" value="1"/>
</dbReference>
<keyword evidence="2" id="KW-1185">Reference proteome</keyword>
<comment type="caution">
    <text evidence="1">The sequence shown here is derived from an EMBL/GenBank/DDBJ whole genome shotgun (WGS) entry which is preliminary data.</text>
</comment>